<sequence length="402" mass="44830">MPVSRRKFIQLSSLASAALLVPKFLKAFEYNPMPTAISGEKVLVIIQLSGGNDGLNTIIPYRNDIYYGSRPKLAIDRASALSLNDDAGIHPALQQVKSLYDQGFVSILNDVGYPRPDRSHFRSMDIWQTGSRADELLTTGWIGRYLDGSCADCDDHNTRAIEVDDTLSLAMKGRDRSALAVSDVNKFYKAASDPFFKKIAATHAEEHEAQLADYLYKTLHETVSSADYVFQQSKIYKSTQVYPDTALGKRMKTIGSLINAHADTKVYYVSHGSFDTHVGQSQRQEQLFKDLDNSIAALVADLKQNNRFSDVLIMTFSEFGRRVAQNASNGTDHGTANNMFMISGGLKKAGLYNPLSDLTNLDEGDLRYQLDFKQVYATILDNWLDGASRNVLNKKYQVLDFV</sequence>
<proteinExistence type="predicted"/>
<gene>
    <name evidence="2" type="ORF">DN068_18100</name>
</gene>
<comment type="caution">
    <text evidence="2">The sequence shown here is derived from an EMBL/GenBank/DDBJ whole genome shotgun (WGS) entry which is preliminary data.</text>
</comment>
<dbReference type="Proteomes" id="UP000248745">
    <property type="component" value="Unassembled WGS sequence"/>
</dbReference>
<reference evidence="2 3" key="1">
    <citation type="submission" date="2018-06" db="EMBL/GenBank/DDBJ databases">
        <title>Mucibacter soli gen. nov., sp. nov., a new member of the family Chitinophagaceae producing mucin.</title>
        <authorList>
            <person name="Kim M.-K."/>
            <person name="Park S."/>
            <person name="Kim T.-S."/>
            <person name="Joung Y."/>
            <person name="Han J.-H."/>
            <person name="Kim S.B."/>
        </authorList>
    </citation>
    <scope>NUCLEOTIDE SEQUENCE [LARGE SCALE GENOMIC DNA]</scope>
    <source>
        <strain evidence="2 3">R1-15</strain>
    </source>
</reference>
<name>A0A2W2B5K1_9BACT</name>
<dbReference type="EMBL" id="QKTW01000024">
    <property type="protein sequence ID" value="PZF71479.1"/>
    <property type="molecule type" value="Genomic_DNA"/>
</dbReference>
<dbReference type="PANTHER" id="PTHR43737:SF1">
    <property type="entry name" value="DUF1501 DOMAIN-CONTAINING PROTEIN"/>
    <property type="match status" value="1"/>
</dbReference>
<evidence type="ECO:0000256" key="1">
    <source>
        <dbReference type="SAM" id="SignalP"/>
    </source>
</evidence>
<keyword evidence="3" id="KW-1185">Reference proteome</keyword>
<dbReference type="Pfam" id="PF07394">
    <property type="entry name" value="DUF1501"/>
    <property type="match status" value="1"/>
</dbReference>
<dbReference type="InterPro" id="IPR006311">
    <property type="entry name" value="TAT_signal"/>
</dbReference>
<dbReference type="InterPro" id="IPR010869">
    <property type="entry name" value="DUF1501"/>
</dbReference>
<dbReference type="PROSITE" id="PS51318">
    <property type="entry name" value="TAT"/>
    <property type="match status" value="1"/>
</dbReference>
<dbReference type="PANTHER" id="PTHR43737">
    <property type="entry name" value="BLL7424 PROTEIN"/>
    <property type="match status" value="1"/>
</dbReference>
<protein>
    <submittedName>
        <fullName evidence="2">Twin-arginine translocation pathway signal</fullName>
    </submittedName>
</protein>
<keyword evidence="1" id="KW-0732">Signal</keyword>
<accession>A0A2W2B5K1</accession>
<dbReference type="RefSeq" id="WP_111000357.1">
    <property type="nucleotide sequence ID" value="NZ_QKTW01000024.1"/>
</dbReference>
<dbReference type="AlphaFoldDB" id="A0A2W2B5K1"/>
<organism evidence="2 3">
    <name type="scientific">Taibaiella soli</name>
    <dbReference type="NCBI Taxonomy" id="1649169"/>
    <lineage>
        <taxon>Bacteria</taxon>
        <taxon>Pseudomonadati</taxon>
        <taxon>Bacteroidota</taxon>
        <taxon>Chitinophagia</taxon>
        <taxon>Chitinophagales</taxon>
        <taxon>Chitinophagaceae</taxon>
        <taxon>Taibaiella</taxon>
    </lineage>
</organism>
<feature type="chain" id="PRO_5015947971" evidence="1">
    <location>
        <begin position="28"/>
        <end position="402"/>
    </location>
</feature>
<dbReference type="OrthoDB" id="9779968at2"/>
<evidence type="ECO:0000313" key="3">
    <source>
        <dbReference type="Proteomes" id="UP000248745"/>
    </source>
</evidence>
<feature type="signal peptide" evidence="1">
    <location>
        <begin position="1"/>
        <end position="27"/>
    </location>
</feature>
<evidence type="ECO:0000313" key="2">
    <source>
        <dbReference type="EMBL" id="PZF71479.1"/>
    </source>
</evidence>